<dbReference type="EMBL" id="MAXA01000214">
    <property type="protein sequence ID" value="OHV28086.1"/>
    <property type="molecule type" value="Genomic_DNA"/>
</dbReference>
<gene>
    <name evidence="2" type="ORF">BBK14_18295</name>
</gene>
<dbReference type="PANTHER" id="PTHR11544">
    <property type="entry name" value="COLD SHOCK DOMAIN CONTAINING PROTEINS"/>
    <property type="match status" value="1"/>
</dbReference>
<dbReference type="InterPro" id="IPR002059">
    <property type="entry name" value="CSP_DNA-bd"/>
</dbReference>
<reference evidence="3" key="1">
    <citation type="submission" date="2016-07" db="EMBL/GenBank/DDBJ databases">
        <title>Frankia sp. NRRL B-16219 Genome sequencing.</title>
        <authorList>
            <person name="Ghodhbane-Gtari F."/>
            <person name="Swanson E."/>
            <person name="Gueddou A."/>
            <person name="Louati M."/>
            <person name="Nouioui I."/>
            <person name="Hezbri K."/>
            <person name="Abebe-Akele F."/>
            <person name="Simpson S."/>
            <person name="Morris K."/>
            <person name="Thomas K."/>
            <person name="Gtari M."/>
            <person name="Tisa L.S."/>
        </authorList>
    </citation>
    <scope>NUCLEOTIDE SEQUENCE [LARGE SCALE GENOMIC DNA]</scope>
    <source>
        <strain evidence="3">NRRL B-16219</strain>
    </source>
</reference>
<sequence>MPTGKVKWFDVDRGFGFLSRDDGDADVFVHKAALPSGVDRLKPGDRVEFGIAAGRKGDQALSLRILSAPPSVAKAAANASRRSPDELHSMVEDMIKVLDDVQRDLRRGRYPDRRAAQKVAKVVHAVANELER</sequence>
<dbReference type="Pfam" id="PF00313">
    <property type="entry name" value="CSD"/>
    <property type="match status" value="1"/>
</dbReference>
<dbReference type="SUPFAM" id="SSF50249">
    <property type="entry name" value="Nucleic acid-binding proteins"/>
    <property type="match status" value="1"/>
</dbReference>
<dbReference type="SMART" id="SM00357">
    <property type="entry name" value="CSP"/>
    <property type="match status" value="1"/>
</dbReference>
<dbReference type="RefSeq" id="WP_012157590.1">
    <property type="nucleotide sequence ID" value="NZ_JBFLUH010000002.1"/>
</dbReference>
<comment type="caution">
    <text evidence="2">The sequence shown here is derived from an EMBL/GenBank/DDBJ whole genome shotgun (WGS) entry which is preliminary data.</text>
</comment>
<proteinExistence type="predicted"/>
<evidence type="ECO:0000313" key="2">
    <source>
        <dbReference type="EMBL" id="OHV28086.1"/>
    </source>
</evidence>
<dbReference type="CDD" id="cd04458">
    <property type="entry name" value="CSP_CDS"/>
    <property type="match status" value="1"/>
</dbReference>
<dbReference type="InterPro" id="IPR050181">
    <property type="entry name" value="Cold_shock_domain"/>
</dbReference>
<dbReference type="PROSITE" id="PS51857">
    <property type="entry name" value="CSD_2"/>
    <property type="match status" value="1"/>
</dbReference>
<keyword evidence="3" id="KW-1185">Reference proteome</keyword>
<dbReference type="Gene3D" id="2.40.50.140">
    <property type="entry name" value="Nucleic acid-binding proteins"/>
    <property type="match status" value="1"/>
</dbReference>
<dbReference type="GO" id="GO:0003676">
    <property type="term" value="F:nucleic acid binding"/>
    <property type="evidence" value="ECO:0007669"/>
    <property type="project" value="InterPro"/>
</dbReference>
<dbReference type="OrthoDB" id="7477356at2"/>
<dbReference type="Proteomes" id="UP000179769">
    <property type="component" value="Unassembled WGS sequence"/>
</dbReference>
<accession>A0A1S1Q3A7</accession>
<evidence type="ECO:0000259" key="1">
    <source>
        <dbReference type="PROSITE" id="PS51857"/>
    </source>
</evidence>
<feature type="domain" description="CSD" evidence="1">
    <location>
        <begin position="1"/>
        <end position="65"/>
    </location>
</feature>
<dbReference type="InterPro" id="IPR011129">
    <property type="entry name" value="CSD"/>
</dbReference>
<dbReference type="AlphaFoldDB" id="A0A1S1Q3A7"/>
<organism evidence="2 3">
    <name type="scientific">Parafrankia soli</name>
    <dbReference type="NCBI Taxonomy" id="2599596"/>
    <lineage>
        <taxon>Bacteria</taxon>
        <taxon>Bacillati</taxon>
        <taxon>Actinomycetota</taxon>
        <taxon>Actinomycetes</taxon>
        <taxon>Frankiales</taxon>
        <taxon>Frankiaceae</taxon>
        <taxon>Parafrankia</taxon>
    </lineage>
</organism>
<protein>
    <submittedName>
        <fullName evidence="2">Cold-shock protein</fullName>
    </submittedName>
</protein>
<dbReference type="PRINTS" id="PR00050">
    <property type="entry name" value="COLDSHOCK"/>
</dbReference>
<name>A0A1S1Q3A7_9ACTN</name>
<dbReference type="InterPro" id="IPR012340">
    <property type="entry name" value="NA-bd_OB-fold"/>
</dbReference>
<evidence type="ECO:0000313" key="3">
    <source>
        <dbReference type="Proteomes" id="UP000179769"/>
    </source>
</evidence>